<proteinExistence type="predicted"/>
<dbReference type="EMBL" id="JADCSA010000003">
    <property type="protein sequence ID" value="MBE7323818.1"/>
    <property type="molecule type" value="Genomic_DNA"/>
</dbReference>
<evidence type="ECO:0008006" key="4">
    <source>
        <dbReference type="Google" id="ProtNLM"/>
    </source>
</evidence>
<accession>A0ABR9RQG8</accession>
<gene>
    <name evidence="2" type="ORF">IEQ44_04040</name>
</gene>
<sequence>MSPVRLASTTNEIPPAQRGARPGWRDARLWVGIVLVVGSVVLGAKVVGSADDTVTMWALRSDKAAGEVITPADLVTSRVHFDDSADAARYFTAADTLPASRHLVRPVGAGELLPRAGLGDADPDTARVSVSVPAAHLPPGLGAGSRIDLWVAPAGTGEGRARPAARDVVVLEVPPPSVELSGAGGERQVVLAVPDRGDTLAEVLTASGGGRLMVVGRG</sequence>
<name>A0ABR9RQG8_9ACTN</name>
<organism evidence="2 3">
    <name type="scientific">Nocardioides malaquae</name>
    <dbReference type="NCBI Taxonomy" id="2773426"/>
    <lineage>
        <taxon>Bacteria</taxon>
        <taxon>Bacillati</taxon>
        <taxon>Actinomycetota</taxon>
        <taxon>Actinomycetes</taxon>
        <taxon>Propionibacteriales</taxon>
        <taxon>Nocardioidaceae</taxon>
        <taxon>Nocardioides</taxon>
    </lineage>
</organism>
<comment type="caution">
    <text evidence="2">The sequence shown here is derived from an EMBL/GenBank/DDBJ whole genome shotgun (WGS) entry which is preliminary data.</text>
</comment>
<evidence type="ECO:0000313" key="2">
    <source>
        <dbReference type="EMBL" id="MBE7323818.1"/>
    </source>
</evidence>
<feature type="region of interest" description="Disordered" evidence="1">
    <location>
        <begin position="1"/>
        <end position="21"/>
    </location>
</feature>
<dbReference type="Proteomes" id="UP000756387">
    <property type="component" value="Unassembled WGS sequence"/>
</dbReference>
<evidence type="ECO:0000313" key="3">
    <source>
        <dbReference type="Proteomes" id="UP000756387"/>
    </source>
</evidence>
<keyword evidence="3" id="KW-1185">Reference proteome</keyword>
<dbReference type="RefSeq" id="WP_193637150.1">
    <property type="nucleotide sequence ID" value="NZ_JADCSA010000003.1"/>
</dbReference>
<evidence type="ECO:0000256" key="1">
    <source>
        <dbReference type="SAM" id="MobiDB-lite"/>
    </source>
</evidence>
<reference evidence="2 3" key="1">
    <citation type="submission" date="2020-10" db="EMBL/GenBank/DDBJ databases">
        <title>Nocardioides sp. isolated from sludge.</title>
        <authorList>
            <person name="Zhang X."/>
        </authorList>
    </citation>
    <scope>NUCLEOTIDE SEQUENCE [LARGE SCALE GENOMIC DNA]</scope>
    <source>
        <strain evidence="2 3">Y6</strain>
    </source>
</reference>
<protein>
    <recommendedName>
        <fullName evidence="4">SAF domain-containing protein</fullName>
    </recommendedName>
</protein>